<sequence>MSTVSVHLGITYPGSKQFSSFRADVTISDIDVKGDVDEQFKEALATSIKIGETAEEAVAQQAANASGLAVEGVGLASEFYGFKKTLKKWQENVVDQVQKLKDQIEKEVEKEDKKTK</sequence>
<accession>A0A0F9JSL1</accession>
<gene>
    <name evidence="2" type="ORF">LCGC14_1491380</name>
</gene>
<dbReference type="AlphaFoldDB" id="A0A0F9JSL1"/>
<keyword evidence="1" id="KW-0175">Coiled coil</keyword>
<evidence type="ECO:0000256" key="1">
    <source>
        <dbReference type="SAM" id="Coils"/>
    </source>
</evidence>
<dbReference type="EMBL" id="LAZR01010726">
    <property type="protein sequence ID" value="KKM65431.1"/>
    <property type="molecule type" value="Genomic_DNA"/>
</dbReference>
<evidence type="ECO:0000313" key="2">
    <source>
        <dbReference type="EMBL" id="KKM65431.1"/>
    </source>
</evidence>
<reference evidence="2" key="1">
    <citation type="journal article" date="2015" name="Nature">
        <title>Complex archaea that bridge the gap between prokaryotes and eukaryotes.</title>
        <authorList>
            <person name="Spang A."/>
            <person name="Saw J.H."/>
            <person name="Jorgensen S.L."/>
            <person name="Zaremba-Niedzwiedzka K."/>
            <person name="Martijn J."/>
            <person name="Lind A.E."/>
            <person name="van Eijk R."/>
            <person name="Schleper C."/>
            <person name="Guy L."/>
            <person name="Ettema T.J."/>
        </authorList>
    </citation>
    <scope>NUCLEOTIDE SEQUENCE</scope>
</reference>
<organism evidence="2">
    <name type="scientific">marine sediment metagenome</name>
    <dbReference type="NCBI Taxonomy" id="412755"/>
    <lineage>
        <taxon>unclassified sequences</taxon>
        <taxon>metagenomes</taxon>
        <taxon>ecological metagenomes</taxon>
    </lineage>
</organism>
<proteinExistence type="predicted"/>
<comment type="caution">
    <text evidence="2">The sequence shown here is derived from an EMBL/GenBank/DDBJ whole genome shotgun (WGS) entry which is preliminary data.</text>
</comment>
<name>A0A0F9JSL1_9ZZZZ</name>
<protein>
    <submittedName>
        <fullName evidence="2">Uncharacterized protein</fullName>
    </submittedName>
</protein>
<feature type="coiled-coil region" evidence="1">
    <location>
        <begin position="86"/>
        <end position="114"/>
    </location>
</feature>